<dbReference type="InterPro" id="IPR036291">
    <property type="entry name" value="NAD(P)-bd_dom_sf"/>
</dbReference>
<comment type="pathway">
    <text evidence="2 15">Amino-acid biosynthesis; L-lysine biosynthesis via DAP pathway; (S)-tetrahydrodipicolinate from L-aspartate: step 2/4.</text>
</comment>
<evidence type="ECO:0000256" key="9">
    <source>
        <dbReference type="ARBA" id="ARBA00022857"/>
    </source>
</evidence>
<evidence type="ECO:0000259" key="17">
    <source>
        <dbReference type="SMART" id="SM00859"/>
    </source>
</evidence>
<keyword evidence="8 15" id="KW-0791">Threonine biosynthesis</keyword>
<dbReference type="GO" id="GO:0051287">
    <property type="term" value="F:NAD binding"/>
    <property type="evidence" value="ECO:0007669"/>
    <property type="project" value="InterPro"/>
</dbReference>
<dbReference type="NCBIfam" id="TIGR01296">
    <property type="entry name" value="asd_B"/>
    <property type="match status" value="1"/>
</dbReference>
<comment type="catalytic activity">
    <reaction evidence="14 15">
        <text>L-aspartate 4-semialdehyde + phosphate + NADP(+) = 4-phospho-L-aspartate + NADPH + H(+)</text>
        <dbReference type="Rhea" id="RHEA:24284"/>
        <dbReference type="ChEBI" id="CHEBI:15378"/>
        <dbReference type="ChEBI" id="CHEBI:43474"/>
        <dbReference type="ChEBI" id="CHEBI:57535"/>
        <dbReference type="ChEBI" id="CHEBI:57783"/>
        <dbReference type="ChEBI" id="CHEBI:58349"/>
        <dbReference type="ChEBI" id="CHEBI:537519"/>
        <dbReference type="EC" id="1.2.1.11"/>
    </reaction>
</comment>
<dbReference type="EMBL" id="LJUO01000017">
    <property type="protein sequence ID" value="KPK73044.1"/>
    <property type="molecule type" value="Genomic_DNA"/>
</dbReference>
<dbReference type="GO" id="GO:0009089">
    <property type="term" value="P:lysine biosynthetic process via diaminopimelate"/>
    <property type="evidence" value="ECO:0007669"/>
    <property type="project" value="UniProtKB-UniRule"/>
</dbReference>
<dbReference type="HAMAP" id="MF_02121">
    <property type="entry name" value="ASADH"/>
    <property type="match status" value="1"/>
</dbReference>
<comment type="pathway">
    <text evidence="3 15">Amino-acid biosynthesis; L-threonine biosynthesis; L-threonine from L-aspartate: step 2/5.</text>
</comment>
<dbReference type="SUPFAM" id="SSF51735">
    <property type="entry name" value="NAD(P)-binding Rossmann-fold domains"/>
    <property type="match status" value="1"/>
</dbReference>
<dbReference type="Gene3D" id="3.30.360.10">
    <property type="entry name" value="Dihydrodipicolinate Reductase, domain 2"/>
    <property type="match status" value="1"/>
</dbReference>
<accession>A0A0S8GKY4</accession>
<dbReference type="NCBIfam" id="NF011456">
    <property type="entry name" value="PRK14874.1"/>
    <property type="match status" value="1"/>
</dbReference>
<gene>
    <name evidence="15" type="primary">asd</name>
    <name evidence="18" type="ORF">AMJ87_03020</name>
</gene>
<dbReference type="AlphaFoldDB" id="A0A0S8GKY4"/>
<name>A0A0S8GKY4_UNCW3</name>
<evidence type="ECO:0000313" key="19">
    <source>
        <dbReference type="Proteomes" id="UP000051096"/>
    </source>
</evidence>
<feature type="binding site" evidence="15">
    <location>
        <position position="235"/>
    </location>
    <ligand>
        <name>substrate</name>
    </ligand>
</feature>
<feature type="active site" description="Acyl-thioester intermediate" evidence="15 16">
    <location>
        <position position="126"/>
    </location>
</feature>
<dbReference type="Gene3D" id="3.40.50.720">
    <property type="entry name" value="NAD(P)-binding Rossmann-like Domain"/>
    <property type="match status" value="1"/>
</dbReference>
<reference evidence="18 19" key="1">
    <citation type="journal article" date="2015" name="Microbiome">
        <title>Genomic resolution of linkages in carbon, nitrogen, and sulfur cycling among widespread estuary sediment bacteria.</title>
        <authorList>
            <person name="Baker B.J."/>
            <person name="Lazar C.S."/>
            <person name="Teske A.P."/>
            <person name="Dick G.J."/>
        </authorList>
    </citation>
    <scope>NUCLEOTIDE SEQUENCE [LARGE SCALE GENOMIC DNA]</scope>
    <source>
        <strain evidence="18">SM23_60</strain>
    </source>
</reference>
<evidence type="ECO:0000256" key="6">
    <source>
        <dbReference type="ARBA" id="ARBA00013120"/>
    </source>
</evidence>
<dbReference type="SUPFAM" id="SSF55347">
    <property type="entry name" value="Glyceraldehyde-3-phosphate dehydrogenase-like, C-terminal domain"/>
    <property type="match status" value="1"/>
</dbReference>
<evidence type="ECO:0000256" key="2">
    <source>
        <dbReference type="ARBA" id="ARBA00005076"/>
    </source>
</evidence>
<proteinExistence type="inferred from homology"/>
<dbReference type="PANTHER" id="PTHR46278:SF2">
    <property type="entry name" value="ASPARTATE-SEMIALDEHYDE DEHYDROGENASE"/>
    <property type="match status" value="1"/>
</dbReference>
<dbReference type="CDD" id="cd02316">
    <property type="entry name" value="VcASADH2_like_N"/>
    <property type="match status" value="1"/>
</dbReference>
<keyword evidence="7 15" id="KW-0028">Amino-acid biosynthesis</keyword>
<feature type="domain" description="Semialdehyde dehydrogenase NAD-binding" evidence="17">
    <location>
        <begin position="3"/>
        <end position="117"/>
    </location>
</feature>
<dbReference type="PANTHER" id="PTHR46278">
    <property type="entry name" value="DEHYDROGENASE, PUTATIVE-RELATED"/>
    <property type="match status" value="1"/>
</dbReference>
<evidence type="ECO:0000256" key="8">
    <source>
        <dbReference type="ARBA" id="ARBA00022697"/>
    </source>
</evidence>
<comment type="caution">
    <text evidence="15">Lacks conserved residue(s) required for the propagation of feature annotation.</text>
</comment>
<feature type="binding site" evidence="15">
    <location>
        <begin position="38"/>
        <end position="39"/>
    </location>
    <ligand>
        <name>NADP(+)</name>
        <dbReference type="ChEBI" id="CHEBI:58349"/>
    </ligand>
</feature>
<evidence type="ECO:0000256" key="12">
    <source>
        <dbReference type="ARBA" id="ARBA00023154"/>
    </source>
</evidence>
<comment type="pathway">
    <text evidence="1 15">Amino-acid biosynthesis; L-methionine biosynthesis via de novo pathway; L-homoserine from L-aspartate: step 2/3.</text>
</comment>
<dbReference type="GO" id="GO:0046983">
    <property type="term" value="F:protein dimerization activity"/>
    <property type="evidence" value="ECO:0007669"/>
    <property type="project" value="InterPro"/>
</dbReference>
<dbReference type="UniPathway" id="UPA00050">
    <property type="reaction ID" value="UER00463"/>
</dbReference>
<keyword evidence="13 15" id="KW-0486">Methionine biosynthesis</keyword>
<evidence type="ECO:0000256" key="13">
    <source>
        <dbReference type="ARBA" id="ARBA00023167"/>
    </source>
</evidence>
<evidence type="ECO:0000256" key="4">
    <source>
        <dbReference type="ARBA" id="ARBA00010584"/>
    </source>
</evidence>
<dbReference type="UniPathway" id="UPA00034">
    <property type="reaction ID" value="UER00016"/>
</dbReference>
<dbReference type="Pfam" id="PF02774">
    <property type="entry name" value="Semialdhyde_dhC"/>
    <property type="match status" value="1"/>
</dbReference>
<evidence type="ECO:0000256" key="1">
    <source>
        <dbReference type="ARBA" id="ARBA00005021"/>
    </source>
</evidence>
<dbReference type="GO" id="GO:0004073">
    <property type="term" value="F:aspartate-semialdehyde dehydrogenase activity"/>
    <property type="evidence" value="ECO:0007669"/>
    <property type="project" value="UniProtKB-UniRule"/>
</dbReference>
<organism evidence="18 19">
    <name type="scientific">candidate division WOR_3 bacterium SM23_60</name>
    <dbReference type="NCBI Taxonomy" id="1703780"/>
    <lineage>
        <taxon>Bacteria</taxon>
        <taxon>Bacteria division WOR-3</taxon>
    </lineage>
</organism>
<protein>
    <recommendedName>
        <fullName evidence="6 15">Aspartate-semialdehyde dehydrogenase</fullName>
        <shortName evidence="15">ASA dehydrogenase</shortName>
        <shortName evidence="15">ASADH</shortName>
        <ecNumber evidence="6 15">1.2.1.11</ecNumber>
    </recommendedName>
    <alternativeName>
        <fullName evidence="15">Aspartate-beta-semialdehyde dehydrogenase</fullName>
    </alternativeName>
</protein>
<dbReference type="GO" id="GO:0071266">
    <property type="term" value="P:'de novo' L-methionine biosynthetic process"/>
    <property type="evidence" value="ECO:0007669"/>
    <property type="project" value="UniProtKB-UniRule"/>
</dbReference>
<comment type="caution">
    <text evidence="18">The sequence shown here is derived from an EMBL/GenBank/DDBJ whole genome shotgun (WGS) entry which is preliminary data.</text>
</comment>
<evidence type="ECO:0000256" key="15">
    <source>
        <dbReference type="HAMAP-Rule" id="MF_02121"/>
    </source>
</evidence>
<comment type="similarity">
    <text evidence="4 15">Belongs to the aspartate-semialdehyde dehydrogenase family.</text>
</comment>
<evidence type="ECO:0000256" key="14">
    <source>
        <dbReference type="ARBA" id="ARBA00047891"/>
    </source>
</evidence>
<dbReference type="PIRSF" id="PIRSF000148">
    <property type="entry name" value="ASA_dh"/>
    <property type="match status" value="1"/>
</dbReference>
<dbReference type="SMART" id="SM00859">
    <property type="entry name" value="Semialdhyde_dh"/>
    <property type="match status" value="1"/>
</dbReference>
<keyword evidence="12 15" id="KW-0457">Lysine biosynthesis</keyword>
<dbReference type="PATRIC" id="fig|1703780.3.peg.1248"/>
<evidence type="ECO:0000256" key="5">
    <source>
        <dbReference type="ARBA" id="ARBA00011738"/>
    </source>
</evidence>
<keyword evidence="11 15" id="KW-0560">Oxidoreductase</keyword>
<dbReference type="Proteomes" id="UP000051096">
    <property type="component" value="Unassembled WGS sequence"/>
</dbReference>
<dbReference type="GO" id="GO:0009097">
    <property type="term" value="P:isoleucine biosynthetic process"/>
    <property type="evidence" value="ECO:0007669"/>
    <property type="project" value="UniProtKB-UniRule"/>
</dbReference>
<dbReference type="GO" id="GO:0009088">
    <property type="term" value="P:threonine biosynthetic process"/>
    <property type="evidence" value="ECO:0007669"/>
    <property type="project" value="UniProtKB-UniRule"/>
</dbReference>
<feature type="active site" description="Proton acceptor" evidence="15 16">
    <location>
        <position position="242"/>
    </location>
</feature>
<comment type="subunit">
    <text evidence="5 15">Homodimer.</text>
</comment>
<dbReference type="Pfam" id="PF01118">
    <property type="entry name" value="Semialdhyde_dh"/>
    <property type="match status" value="1"/>
</dbReference>
<evidence type="ECO:0000256" key="16">
    <source>
        <dbReference type="PIRSR" id="PIRSR000148-1"/>
    </source>
</evidence>
<dbReference type="GO" id="GO:0050661">
    <property type="term" value="F:NADP binding"/>
    <property type="evidence" value="ECO:0007669"/>
    <property type="project" value="UniProtKB-UniRule"/>
</dbReference>
<evidence type="ECO:0000256" key="7">
    <source>
        <dbReference type="ARBA" id="ARBA00022605"/>
    </source>
</evidence>
<keyword evidence="9 15" id="KW-0521">NADP</keyword>
<feature type="binding site" evidence="15">
    <location>
        <position position="313"/>
    </location>
    <ligand>
        <name>NADP(+)</name>
        <dbReference type="ChEBI" id="CHEBI:58349"/>
    </ligand>
</feature>
<sequence length="329" mass="36562">MRRIAVLGATGLVGEQVIKVLEQRNFSVDELFAFASEKSEGSVVQFKDTEVEVLSDFESFIDKVDIVFSCLDSPLAQDIVPKFRDSAVVIDNSNAFRMAGDVPLIIPEVNPEKVKEHKGIIANPNCSTIQMLVALYPLHRQSKIKKIWVATYQSVTGQGKDALDELQYELECLLMDESINLADKRVFQHPIGNNVIPQIGSFNDEGYTSEEMKMVNETRKILDDDSIQVTATCVRVPVYVGHSEAVSVEFAAPMSPQQAKEILQDAPGVVLFKKEHTYPLPVYVAGKDDVYVGRIRKDMIFENGLAMWIVADNVRKGAALNAVQIAELL</sequence>
<feature type="binding site" evidence="15">
    <location>
        <begin position="10"/>
        <end position="13"/>
    </location>
    <ligand>
        <name>NADP(+)</name>
        <dbReference type="ChEBI" id="CHEBI:58349"/>
    </ligand>
</feature>
<dbReference type="InterPro" id="IPR012080">
    <property type="entry name" value="Asp_semialdehyde_DH"/>
</dbReference>
<dbReference type="GO" id="GO:0019877">
    <property type="term" value="P:diaminopimelate biosynthetic process"/>
    <property type="evidence" value="ECO:0007669"/>
    <property type="project" value="UniProtKB-UniRule"/>
</dbReference>
<dbReference type="InterPro" id="IPR012280">
    <property type="entry name" value="Semialdhyde_DH_dimer_dom"/>
</dbReference>
<dbReference type="InterPro" id="IPR000534">
    <property type="entry name" value="Semialdehyde_DH_NAD-bd"/>
</dbReference>
<evidence type="ECO:0000256" key="10">
    <source>
        <dbReference type="ARBA" id="ARBA00022915"/>
    </source>
</evidence>
<keyword evidence="10 15" id="KW-0220">Diaminopimelate biosynthesis</keyword>
<dbReference type="InterPro" id="IPR005986">
    <property type="entry name" value="Asp_semialdehyde_DH_beta"/>
</dbReference>
<feature type="binding site" evidence="15">
    <location>
        <position position="97"/>
    </location>
    <ligand>
        <name>phosphate</name>
        <dbReference type="ChEBI" id="CHEBI:43474"/>
    </ligand>
</feature>
<evidence type="ECO:0000256" key="3">
    <source>
        <dbReference type="ARBA" id="ARBA00005097"/>
    </source>
</evidence>
<dbReference type="UniPathway" id="UPA00051">
    <property type="reaction ID" value="UER00464"/>
</dbReference>
<dbReference type="CDD" id="cd18131">
    <property type="entry name" value="ASADH_C_bac_euk_like"/>
    <property type="match status" value="1"/>
</dbReference>
<evidence type="ECO:0000256" key="11">
    <source>
        <dbReference type="ARBA" id="ARBA00023002"/>
    </source>
</evidence>
<evidence type="ECO:0000313" key="18">
    <source>
        <dbReference type="EMBL" id="KPK73044.1"/>
    </source>
</evidence>
<dbReference type="EC" id="1.2.1.11" evidence="6 15"/>
<feature type="binding site" evidence="15">
    <location>
        <position position="153"/>
    </location>
    <ligand>
        <name>substrate</name>
    </ligand>
</feature>
<comment type="function">
    <text evidence="15">Catalyzes the NADPH-dependent formation of L-aspartate-semialdehyde (L-ASA) by the reductive dephosphorylation of L-aspartyl-4-phosphate.</text>
</comment>